<comment type="similarity">
    <text evidence="1 8">Belongs to the cytochrome P450 family.</text>
</comment>
<evidence type="ECO:0000256" key="4">
    <source>
        <dbReference type="ARBA" id="ARBA00023002"/>
    </source>
</evidence>
<dbReference type="GO" id="GO:0016705">
    <property type="term" value="F:oxidoreductase activity, acting on paired donors, with incorporation or reduction of molecular oxygen"/>
    <property type="evidence" value="ECO:0007669"/>
    <property type="project" value="InterPro"/>
</dbReference>
<feature type="binding site" description="axial binding residue" evidence="7">
    <location>
        <position position="392"/>
    </location>
    <ligand>
        <name>heme</name>
        <dbReference type="ChEBI" id="CHEBI:30413"/>
    </ligand>
    <ligandPart>
        <name>Fe</name>
        <dbReference type="ChEBI" id="CHEBI:18248"/>
    </ligandPart>
</feature>
<dbReference type="GO" id="GO:0004497">
    <property type="term" value="F:monooxygenase activity"/>
    <property type="evidence" value="ECO:0007669"/>
    <property type="project" value="UniProtKB-KW"/>
</dbReference>
<comment type="cofactor">
    <cofactor evidence="7">
        <name>heme</name>
        <dbReference type="ChEBI" id="CHEBI:30413"/>
    </cofactor>
</comment>
<dbReference type="PRINTS" id="PR00463">
    <property type="entry name" value="EP450I"/>
</dbReference>
<dbReference type="Proteomes" id="UP000199181">
    <property type="component" value="Unassembled WGS sequence"/>
</dbReference>
<evidence type="ECO:0000256" key="2">
    <source>
        <dbReference type="ARBA" id="ARBA00022617"/>
    </source>
</evidence>
<evidence type="ECO:0000256" key="7">
    <source>
        <dbReference type="PIRSR" id="PIRSR602401-1"/>
    </source>
</evidence>
<proteinExistence type="inferred from homology"/>
<dbReference type="PANTHER" id="PTHR24291:SF50">
    <property type="entry name" value="BIFUNCTIONAL ALBAFLAVENONE MONOOXYGENASE_TERPENE SYNTHASE"/>
    <property type="match status" value="1"/>
</dbReference>
<dbReference type="InterPro" id="IPR001128">
    <property type="entry name" value="Cyt_P450"/>
</dbReference>
<keyword evidence="5 7" id="KW-0408">Iron</keyword>
<evidence type="ECO:0000256" key="3">
    <source>
        <dbReference type="ARBA" id="ARBA00022723"/>
    </source>
</evidence>
<dbReference type="InterPro" id="IPR002401">
    <property type="entry name" value="Cyt_P450_E_grp-I"/>
</dbReference>
<dbReference type="InterPro" id="IPR050196">
    <property type="entry name" value="Cytochrome_P450_Monoox"/>
</dbReference>
<evidence type="ECO:0000256" key="5">
    <source>
        <dbReference type="ARBA" id="ARBA00023004"/>
    </source>
</evidence>
<dbReference type="Gene3D" id="1.10.630.10">
    <property type="entry name" value="Cytochrome P450"/>
    <property type="match status" value="1"/>
</dbReference>
<dbReference type="EMBL" id="FOIJ01000005">
    <property type="protein sequence ID" value="SET88459.1"/>
    <property type="molecule type" value="Genomic_DNA"/>
</dbReference>
<protein>
    <submittedName>
        <fullName evidence="9">Cytochrome P450</fullName>
    </submittedName>
</protein>
<dbReference type="GO" id="GO:0020037">
    <property type="term" value="F:heme binding"/>
    <property type="evidence" value="ECO:0007669"/>
    <property type="project" value="InterPro"/>
</dbReference>
<accession>A0A1I0HYI8</accession>
<evidence type="ECO:0000256" key="1">
    <source>
        <dbReference type="ARBA" id="ARBA00010617"/>
    </source>
</evidence>
<dbReference type="PANTHER" id="PTHR24291">
    <property type="entry name" value="CYTOCHROME P450 FAMILY 4"/>
    <property type="match status" value="1"/>
</dbReference>
<evidence type="ECO:0000256" key="8">
    <source>
        <dbReference type="RuleBase" id="RU000461"/>
    </source>
</evidence>
<dbReference type="InterPro" id="IPR017972">
    <property type="entry name" value="Cyt_P450_CS"/>
</dbReference>
<reference evidence="10" key="1">
    <citation type="submission" date="2016-10" db="EMBL/GenBank/DDBJ databases">
        <authorList>
            <person name="Varghese N."/>
            <person name="Submissions S."/>
        </authorList>
    </citation>
    <scope>NUCLEOTIDE SEQUENCE [LARGE SCALE GENOMIC DNA]</scope>
    <source>
        <strain evidence="10">DSM 16858</strain>
    </source>
</reference>
<keyword evidence="6 8" id="KW-0503">Monooxygenase</keyword>
<dbReference type="InterPro" id="IPR036396">
    <property type="entry name" value="Cyt_P450_sf"/>
</dbReference>
<keyword evidence="4 8" id="KW-0560">Oxidoreductase</keyword>
<dbReference type="CDD" id="cd20620">
    <property type="entry name" value="CYP132-like"/>
    <property type="match status" value="1"/>
</dbReference>
<keyword evidence="3 7" id="KW-0479">Metal-binding</keyword>
<dbReference type="SUPFAM" id="SSF48264">
    <property type="entry name" value="Cytochrome P450"/>
    <property type="match status" value="1"/>
</dbReference>
<evidence type="ECO:0000256" key="6">
    <source>
        <dbReference type="ARBA" id="ARBA00023033"/>
    </source>
</evidence>
<gene>
    <name evidence="9" type="ORF">SAMN05443639_105159</name>
</gene>
<sequence>MPGRPIVGSGPEAAADPLGFYTRAQRELGDVVRFQAIAGITWYMVAHPEGIEHVLRSRQKNYRKAERFTGPVSALAGNGLVVAEGESWLRNRRLMQPVFHRKSIAQLGRVMANAIDADAQRWERLSREGATVELSREMLRITLRIVSTTLLSSDISSETDRIGNAVKEALAFIGRRTAASLSLPLWVPTPSNRRFLGQRRSMDELVFRIIRERRAAAGQEQIGDLLDMLMSAQDAETGERMSDQQVRDEVFTLLIAGHETTAASLSWAWILLGQNPAVLEALQEELDRVLGGRTPSFEDLPNLPYTGAVFDEVLRLYPPAWGLPRVAVEDDEIGGYRIPAGAMLLLPQWVTQRNPQLWDEPERFIPSRWLDGRRARLHEFACFPFGGGARQCIGSHFALTEAQLVLATLAQRFTVELLTSNLGADPTFALRPRDEVPVRVQLRASTLAPGVRSGGSGVLRQQ</sequence>
<dbReference type="PRINTS" id="PR00385">
    <property type="entry name" value="P450"/>
</dbReference>
<dbReference type="AlphaFoldDB" id="A0A1I0HYI8"/>
<organism evidence="9 10">
    <name type="scientific">Stigmatella erecta</name>
    <dbReference type="NCBI Taxonomy" id="83460"/>
    <lineage>
        <taxon>Bacteria</taxon>
        <taxon>Pseudomonadati</taxon>
        <taxon>Myxococcota</taxon>
        <taxon>Myxococcia</taxon>
        <taxon>Myxococcales</taxon>
        <taxon>Cystobacterineae</taxon>
        <taxon>Archangiaceae</taxon>
        <taxon>Stigmatella</taxon>
    </lineage>
</organism>
<dbReference type="GO" id="GO:0005506">
    <property type="term" value="F:iron ion binding"/>
    <property type="evidence" value="ECO:0007669"/>
    <property type="project" value="InterPro"/>
</dbReference>
<dbReference type="PROSITE" id="PS00086">
    <property type="entry name" value="CYTOCHROME_P450"/>
    <property type="match status" value="1"/>
</dbReference>
<keyword evidence="10" id="KW-1185">Reference proteome</keyword>
<dbReference type="Pfam" id="PF00067">
    <property type="entry name" value="p450"/>
    <property type="match status" value="1"/>
</dbReference>
<evidence type="ECO:0000313" key="9">
    <source>
        <dbReference type="EMBL" id="SET88459.1"/>
    </source>
</evidence>
<evidence type="ECO:0000313" key="10">
    <source>
        <dbReference type="Proteomes" id="UP000199181"/>
    </source>
</evidence>
<keyword evidence="2 7" id="KW-0349">Heme</keyword>
<name>A0A1I0HYI8_9BACT</name>